<evidence type="ECO:0000259" key="6">
    <source>
        <dbReference type="PROSITE" id="PS51736"/>
    </source>
</evidence>
<evidence type="ECO:0000313" key="8">
    <source>
        <dbReference type="Proteomes" id="UP000000343"/>
    </source>
</evidence>
<dbReference type="eggNOG" id="COG1961">
    <property type="taxonomic scope" value="Bacteria"/>
</dbReference>
<dbReference type="SUPFAM" id="SSF53041">
    <property type="entry name" value="Resolvase-like"/>
    <property type="match status" value="1"/>
</dbReference>
<dbReference type="Pfam" id="PF00239">
    <property type="entry name" value="Resolvase"/>
    <property type="match status" value="1"/>
</dbReference>
<dbReference type="InterPro" id="IPR006119">
    <property type="entry name" value="Resolv_N"/>
</dbReference>
<keyword evidence="4" id="KW-0238">DNA-binding</keyword>
<dbReference type="PROSITE" id="PS51736">
    <property type="entry name" value="RECOMBINASES_3"/>
    <property type="match status" value="1"/>
</dbReference>
<dbReference type="GO" id="GO:0003677">
    <property type="term" value="F:DNA binding"/>
    <property type="evidence" value="ECO:0007669"/>
    <property type="project" value="UniProtKB-KW"/>
</dbReference>
<evidence type="ECO:0000256" key="3">
    <source>
        <dbReference type="ARBA" id="ARBA00023100"/>
    </source>
</evidence>
<dbReference type="InterPro" id="IPR050639">
    <property type="entry name" value="SSR_resolvase"/>
</dbReference>
<dbReference type="CDD" id="cd03768">
    <property type="entry name" value="SR_ResInv"/>
    <property type="match status" value="1"/>
</dbReference>
<sequence length="187" mass="21229">MIVGYARTSTNSENTDAQRSALRQAGCKKIYEEVLSGRTMDRPELERCLNRLEKADTLIVWRLDRLARSLRDLLEIISRLEKSGIVFVSLKEKLDTSAASGWLIFHIFASLTQFERELISERTTMGLAEARARGRVGGRKRLMSAQQIRAIKTLWANHDHTKQSIATQFGVSISTVDRIVRPKSLKV</sequence>
<dbReference type="OrthoDB" id="9797501at2"/>
<gene>
    <name evidence="7" type="ordered locus">AciX9_1004</name>
</gene>
<dbReference type="KEGG" id="acm:AciX9_1004"/>
<dbReference type="GO" id="GO:0015074">
    <property type="term" value="P:DNA integration"/>
    <property type="evidence" value="ECO:0007669"/>
    <property type="project" value="UniProtKB-KW"/>
</dbReference>
<dbReference type="Proteomes" id="UP000000343">
    <property type="component" value="Chromosome"/>
</dbReference>
<dbReference type="InterPro" id="IPR009057">
    <property type="entry name" value="Homeodomain-like_sf"/>
</dbReference>
<reference evidence="8" key="1">
    <citation type="submission" date="2011-01" db="EMBL/GenBank/DDBJ databases">
        <title>Complete sequence of chromosome of Acidobacterium sp. MP5ACTX9.</title>
        <authorList>
            <consortium name="US DOE Joint Genome Institute"/>
            <person name="Lucas S."/>
            <person name="Copeland A."/>
            <person name="Lapidus A."/>
            <person name="Cheng J.-F."/>
            <person name="Goodwin L."/>
            <person name="Pitluck S."/>
            <person name="Teshima H."/>
            <person name="Detter J.C."/>
            <person name="Han C."/>
            <person name="Tapia R."/>
            <person name="Land M."/>
            <person name="Hauser L."/>
            <person name="Kyrpides N."/>
            <person name="Ivanova N."/>
            <person name="Ovchinnikova G."/>
            <person name="Pagani I."/>
            <person name="Rawat S.R."/>
            <person name="Mannisto M."/>
            <person name="Haggblom M.M."/>
            <person name="Woyke T."/>
        </authorList>
    </citation>
    <scope>NUCLEOTIDE SEQUENCE [LARGE SCALE GENOMIC DNA]</scope>
    <source>
        <strain evidence="8">MP5ACTX9</strain>
    </source>
</reference>
<protein>
    <submittedName>
        <fullName evidence="7">Resolvase domain protein</fullName>
    </submittedName>
</protein>
<organism evidence="8">
    <name type="scientific">Granulicella tundricola (strain ATCC BAA-1859 / DSM 23138 / MP5ACTX9)</name>
    <dbReference type="NCBI Taxonomy" id="1198114"/>
    <lineage>
        <taxon>Bacteria</taxon>
        <taxon>Pseudomonadati</taxon>
        <taxon>Acidobacteriota</taxon>
        <taxon>Terriglobia</taxon>
        <taxon>Terriglobales</taxon>
        <taxon>Acidobacteriaceae</taxon>
        <taxon>Granulicella</taxon>
    </lineage>
</organism>
<evidence type="ECO:0000256" key="5">
    <source>
        <dbReference type="ARBA" id="ARBA00023172"/>
    </source>
</evidence>
<accession>E8X2D8</accession>
<dbReference type="HOGENOM" id="CLU_010686_8_0_0"/>
<dbReference type="PANTHER" id="PTHR30461:SF2">
    <property type="entry name" value="SERINE RECOMBINASE PINE-RELATED"/>
    <property type="match status" value="1"/>
</dbReference>
<dbReference type="SMART" id="SM00857">
    <property type="entry name" value="Resolvase"/>
    <property type="match status" value="1"/>
</dbReference>
<keyword evidence="3" id="KW-0230">DNA invertase</keyword>
<dbReference type="AlphaFoldDB" id="E8X2D8"/>
<keyword evidence="2" id="KW-0229">DNA integration</keyword>
<dbReference type="InterPro" id="IPR036162">
    <property type="entry name" value="Resolvase-like_N_sf"/>
</dbReference>
<dbReference type="GO" id="GO:0000150">
    <property type="term" value="F:DNA strand exchange activity"/>
    <property type="evidence" value="ECO:0007669"/>
    <property type="project" value="UniProtKB-KW"/>
</dbReference>
<dbReference type="Gene3D" id="1.10.10.60">
    <property type="entry name" value="Homeodomain-like"/>
    <property type="match status" value="1"/>
</dbReference>
<feature type="domain" description="Resolvase/invertase-type recombinase catalytic" evidence="6">
    <location>
        <begin position="1"/>
        <end position="134"/>
    </location>
</feature>
<comment type="similarity">
    <text evidence="1">Belongs to the site-specific recombinase resolvase family.</text>
</comment>
<name>E8X2D8_GRATM</name>
<dbReference type="STRING" id="1198114.AciX9_1004"/>
<dbReference type="FunFam" id="3.40.50.1390:FF:000001">
    <property type="entry name" value="DNA recombinase"/>
    <property type="match status" value="1"/>
</dbReference>
<evidence type="ECO:0000256" key="2">
    <source>
        <dbReference type="ARBA" id="ARBA00022908"/>
    </source>
</evidence>
<dbReference type="EMBL" id="CP002480">
    <property type="protein sequence ID" value="ADW68070.1"/>
    <property type="molecule type" value="Genomic_DNA"/>
</dbReference>
<dbReference type="PaxDb" id="1198114-AciX9_1004"/>
<dbReference type="RefSeq" id="WP_013579393.1">
    <property type="nucleotide sequence ID" value="NC_015064.1"/>
</dbReference>
<dbReference type="Gene3D" id="3.40.50.1390">
    <property type="entry name" value="Resolvase, N-terminal catalytic domain"/>
    <property type="match status" value="1"/>
</dbReference>
<proteinExistence type="inferred from homology"/>
<keyword evidence="5" id="KW-0233">DNA recombination</keyword>
<evidence type="ECO:0000256" key="4">
    <source>
        <dbReference type="ARBA" id="ARBA00023125"/>
    </source>
</evidence>
<keyword evidence="8" id="KW-1185">Reference proteome</keyword>
<dbReference type="SUPFAM" id="SSF46689">
    <property type="entry name" value="Homeodomain-like"/>
    <property type="match status" value="1"/>
</dbReference>
<dbReference type="PANTHER" id="PTHR30461">
    <property type="entry name" value="DNA-INVERTASE FROM LAMBDOID PROPHAGE"/>
    <property type="match status" value="1"/>
</dbReference>
<evidence type="ECO:0000256" key="1">
    <source>
        <dbReference type="ARBA" id="ARBA00009913"/>
    </source>
</evidence>
<evidence type="ECO:0000313" key="7">
    <source>
        <dbReference type="EMBL" id="ADW68070.1"/>
    </source>
</evidence>